<protein>
    <recommendedName>
        <fullName evidence="3">WW domain-containing protein</fullName>
    </recommendedName>
</protein>
<feature type="region of interest" description="Disordered" evidence="2">
    <location>
        <begin position="568"/>
        <end position="590"/>
    </location>
</feature>
<feature type="region of interest" description="Disordered" evidence="2">
    <location>
        <begin position="464"/>
        <end position="486"/>
    </location>
</feature>
<dbReference type="CDD" id="cd00201">
    <property type="entry name" value="WW"/>
    <property type="match status" value="1"/>
</dbReference>
<keyword evidence="5" id="KW-1185">Reference proteome</keyword>
<feature type="domain" description="WW" evidence="3">
    <location>
        <begin position="53"/>
        <end position="87"/>
    </location>
</feature>
<dbReference type="InterPro" id="IPR036020">
    <property type="entry name" value="WW_dom_sf"/>
</dbReference>
<dbReference type="InterPro" id="IPR001202">
    <property type="entry name" value="WW_dom"/>
</dbReference>
<reference evidence="4" key="1">
    <citation type="submission" date="2021-12" db="EMBL/GenBank/DDBJ databases">
        <authorList>
            <person name="King R."/>
        </authorList>
    </citation>
    <scope>NUCLEOTIDE SEQUENCE</scope>
</reference>
<sequence length="717" mass="80227">MSSTSHSIVCKEIFDKTSEPPSEEEIKEYALKIGINLEDEPHLLPLAIDGLTRPLPTHWQPCYHVETKNWYYFNFKTKETIWEHPYDELYRNVVLKARYLAENNEEDTSLLELCKPLTSDFESLEQEILLIVAEEMLPNKGLNLSNNPLFFSTPGSLNRKPTLTPIDKDSKKKQMKNEALKPSAKLSNPLNHKSLTANLQLKDRSLNSSSVISTSGFSSMDSKQKLDLSLYDHVNEYDDDYISSLASDRKTSHSEILRKTSKTESRKGTVRFHLSDKDAAMEDESLHKISIDDVASLGLSTDSGVVSSLNPGKTKVKSSFTLMGGGSAFLKKSGKKTDDKDSMETDGKKECSDNEDSVNSHGAIFDGKKKLMSSKSISAQNLSEFSTKRERPLIRSHTTDAQDCNTLVGDFDEDLFHESIQPSDGLIDHSFQSEDVSDEQSKLLMRKNRSNLIVKDSADRLQKSSTDLKLDSSQSSQPENSIKSTKITPSSLKKVLNIRFGVNELESVSSSASNAFDSQEVSEEESAKASNARNVSKEARNLSANLRRASLLNQDRFDDSLKSDSLLECKDSSSGNFKRDSPSLETSVNQKEFEKEGVKMGQENFRSASGGSHFSHLQGPSGAAEDGNDVRRVLERVQGLWSEEETESAKHTAELVNRLEKSIEDKLKSKKEKTLELDQSLTELEEKLSKLNKYKEAEVEKQSKHVEKDIGRYNIGL</sequence>
<name>A0A9P0A828_BEMTA</name>
<dbReference type="PANTHER" id="PTHR21715">
    <property type="entry name" value="RH04127P"/>
    <property type="match status" value="1"/>
</dbReference>
<dbReference type="PANTHER" id="PTHR21715:SF0">
    <property type="entry name" value="RH04127P"/>
    <property type="match status" value="1"/>
</dbReference>
<dbReference type="Pfam" id="PF00397">
    <property type="entry name" value="WW"/>
    <property type="match status" value="1"/>
</dbReference>
<organism evidence="4 5">
    <name type="scientific">Bemisia tabaci</name>
    <name type="common">Sweetpotato whitefly</name>
    <name type="synonym">Aleurodes tabaci</name>
    <dbReference type="NCBI Taxonomy" id="7038"/>
    <lineage>
        <taxon>Eukaryota</taxon>
        <taxon>Metazoa</taxon>
        <taxon>Ecdysozoa</taxon>
        <taxon>Arthropoda</taxon>
        <taxon>Hexapoda</taxon>
        <taxon>Insecta</taxon>
        <taxon>Pterygota</taxon>
        <taxon>Neoptera</taxon>
        <taxon>Paraneoptera</taxon>
        <taxon>Hemiptera</taxon>
        <taxon>Sternorrhyncha</taxon>
        <taxon>Aleyrodoidea</taxon>
        <taxon>Aleyrodidae</taxon>
        <taxon>Aleyrodinae</taxon>
        <taxon>Bemisia</taxon>
    </lineage>
</organism>
<dbReference type="SUPFAM" id="SSF51045">
    <property type="entry name" value="WW domain"/>
    <property type="match status" value="1"/>
</dbReference>
<feature type="region of interest" description="Disordered" evidence="2">
    <location>
        <begin position="511"/>
        <end position="537"/>
    </location>
</feature>
<accession>A0A9P0A828</accession>
<dbReference type="Gene3D" id="3.30.1470.10">
    <property type="entry name" value="Photosystem I PsaD, reaction center subunit II"/>
    <property type="match status" value="1"/>
</dbReference>
<evidence type="ECO:0000259" key="3">
    <source>
        <dbReference type="PROSITE" id="PS50020"/>
    </source>
</evidence>
<feature type="region of interest" description="Disordered" evidence="2">
    <location>
        <begin position="160"/>
        <end position="192"/>
    </location>
</feature>
<feature type="region of interest" description="Disordered" evidence="2">
    <location>
        <begin position="331"/>
        <end position="359"/>
    </location>
</feature>
<gene>
    <name evidence="4" type="ORF">BEMITA_LOCUS5344</name>
</gene>
<proteinExistence type="predicted"/>
<feature type="compositionally biased region" description="Polar residues" evidence="2">
    <location>
        <begin position="471"/>
        <end position="486"/>
    </location>
</feature>
<feature type="coiled-coil region" evidence="1">
    <location>
        <begin position="667"/>
        <end position="701"/>
    </location>
</feature>
<dbReference type="Proteomes" id="UP001152759">
    <property type="component" value="Chromosome 3"/>
</dbReference>
<dbReference type="EMBL" id="OU963864">
    <property type="protein sequence ID" value="CAH0386194.1"/>
    <property type="molecule type" value="Genomic_DNA"/>
</dbReference>
<evidence type="ECO:0000313" key="4">
    <source>
        <dbReference type="EMBL" id="CAH0386194.1"/>
    </source>
</evidence>
<feature type="compositionally biased region" description="Basic and acidic residues" evidence="2">
    <location>
        <begin position="568"/>
        <end position="582"/>
    </location>
</feature>
<evidence type="ECO:0000256" key="1">
    <source>
        <dbReference type="SAM" id="Coils"/>
    </source>
</evidence>
<keyword evidence="1" id="KW-0175">Coiled coil</keyword>
<dbReference type="PROSITE" id="PS50020">
    <property type="entry name" value="WW_DOMAIN_2"/>
    <property type="match status" value="1"/>
</dbReference>
<evidence type="ECO:0000313" key="5">
    <source>
        <dbReference type="Proteomes" id="UP001152759"/>
    </source>
</evidence>
<dbReference type="SMART" id="SM00456">
    <property type="entry name" value="WW"/>
    <property type="match status" value="1"/>
</dbReference>
<evidence type="ECO:0000256" key="2">
    <source>
        <dbReference type="SAM" id="MobiDB-lite"/>
    </source>
</evidence>
<feature type="compositionally biased region" description="Basic and acidic residues" evidence="2">
    <location>
        <begin position="166"/>
        <end position="179"/>
    </location>
</feature>
<feature type="compositionally biased region" description="Basic and acidic residues" evidence="2">
    <location>
        <begin position="335"/>
        <end position="352"/>
    </location>
</feature>
<dbReference type="InterPro" id="IPR053233">
    <property type="entry name" value="ABRA-related"/>
</dbReference>
<dbReference type="AlphaFoldDB" id="A0A9P0A828"/>